<dbReference type="AlphaFoldDB" id="A0A2T7BFF9"/>
<comment type="caution">
    <text evidence="2">The sequence shown here is derived from an EMBL/GenBank/DDBJ whole genome shotgun (WGS) entry which is preliminary data.</text>
</comment>
<reference evidence="2 3" key="1">
    <citation type="submission" date="2018-04" db="EMBL/GenBank/DDBJ databases">
        <title>Chitinophaga fuyangensis sp. nov., isolated from soil in a chemical factory.</title>
        <authorList>
            <person name="Chen K."/>
        </authorList>
    </citation>
    <scope>NUCLEOTIDE SEQUENCE [LARGE SCALE GENOMIC DNA]</scope>
    <source>
        <strain evidence="2 3">LY-1</strain>
    </source>
</reference>
<protein>
    <submittedName>
        <fullName evidence="2">Uncharacterized protein</fullName>
    </submittedName>
</protein>
<evidence type="ECO:0000256" key="1">
    <source>
        <dbReference type="SAM" id="MobiDB-lite"/>
    </source>
</evidence>
<feature type="region of interest" description="Disordered" evidence="1">
    <location>
        <begin position="1"/>
        <end position="25"/>
    </location>
</feature>
<dbReference type="RefSeq" id="WP_108686859.1">
    <property type="nucleotide sequence ID" value="NZ_QCYK01000002.1"/>
</dbReference>
<feature type="compositionally biased region" description="Low complexity" evidence="1">
    <location>
        <begin position="87"/>
        <end position="108"/>
    </location>
</feature>
<proteinExistence type="predicted"/>
<feature type="compositionally biased region" description="Polar residues" evidence="1">
    <location>
        <begin position="119"/>
        <end position="139"/>
    </location>
</feature>
<feature type="region of interest" description="Disordered" evidence="1">
    <location>
        <begin position="49"/>
        <end position="144"/>
    </location>
</feature>
<evidence type="ECO:0000313" key="3">
    <source>
        <dbReference type="Proteomes" id="UP000244450"/>
    </source>
</evidence>
<keyword evidence="3" id="KW-1185">Reference proteome</keyword>
<sequence length="168" mass="17878">MEDLKLAPKDAKIYRENPGKTPYELKELGLSNPAFERLMAQTSTNVTVIADPNLEAENASNNGGENQPALQPPANEPPAQTSPTPGAPLQPSASAPALDPNNDAPAQPSITNPRIGKITNPSSSTANSRHGNLKPNQVWVQGPDGRVNPMGREFAVRLARQNAGYKII</sequence>
<name>A0A2T7BFF9_9BACT</name>
<feature type="compositionally biased region" description="Low complexity" evidence="1">
    <location>
        <begin position="53"/>
        <end position="66"/>
    </location>
</feature>
<accession>A0A2T7BFF9</accession>
<dbReference type="EMBL" id="QCYK01000002">
    <property type="protein sequence ID" value="PUZ25022.1"/>
    <property type="molecule type" value="Genomic_DNA"/>
</dbReference>
<gene>
    <name evidence="2" type="ORF">DCC81_11960</name>
</gene>
<dbReference type="Proteomes" id="UP000244450">
    <property type="component" value="Unassembled WGS sequence"/>
</dbReference>
<organism evidence="2 3">
    <name type="scientific">Chitinophaga parva</name>
    <dbReference type="NCBI Taxonomy" id="2169414"/>
    <lineage>
        <taxon>Bacteria</taxon>
        <taxon>Pseudomonadati</taxon>
        <taxon>Bacteroidota</taxon>
        <taxon>Chitinophagia</taxon>
        <taxon>Chitinophagales</taxon>
        <taxon>Chitinophagaceae</taxon>
        <taxon>Chitinophaga</taxon>
    </lineage>
</organism>
<evidence type="ECO:0000313" key="2">
    <source>
        <dbReference type="EMBL" id="PUZ25022.1"/>
    </source>
</evidence>